<dbReference type="PANTHER" id="PTHR11610">
    <property type="entry name" value="LIPASE"/>
    <property type="match status" value="1"/>
</dbReference>
<evidence type="ECO:0000256" key="5">
    <source>
        <dbReference type="PIRSR" id="PIRSR000865-1"/>
    </source>
</evidence>
<comment type="similarity">
    <text evidence="2 7">Belongs to the AB hydrolase superfamily. Lipase family.</text>
</comment>
<keyword evidence="4" id="KW-1015">Disulfide bond</keyword>
<feature type="active site" description="Charge relay system" evidence="5">
    <location>
        <position position="184"/>
    </location>
</feature>
<dbReference type="InterPro" id="IPR036392">
    <property type="entry name" value="PLAT/LH2_dom_sf"/>
</dbReference>
<evidence type="ECO:0000313" key="10">
    <source>
        <dbReference type="Proteomes" id="UP000735302"/>
    </source>
</evidence>
<proteinExistence type="inferred from homology"/>
<dbReference type="InterPro" id="IPR029058">
    <property type="entry name" value="AB_hydrolase_fold"/>
</dbReference>
<dbReference type="GO" id="GO:0005615">
    <property type="term" value="C:extracellular space"/>
    <property type="evidence" value="ECO:0007669"/>
    <property type="project" value="TreeGrafter"/>
</dbReference>
<evidence type="ECO:0000256" key="4">
    <source>
        <dbReference type="ARBA" id="ARBA00023157"/>
    </source>
</evidence>
<feature type="domain" description="Lipase" evidence="8">
    <location>
        <begin position="35"/>
        <end position="348"/>
    </location>
</feature>
<dbReference type="InterPro" id="IPR000734">
    <property type="entry name" value="TAG_lipase"/>
</dbReference>
<dbReference type="InterPro" id="IPR016272">
    <property type="entry name" value="Lipase_LIPH"/>
</dbReference>
<comment type="subcellular location">
    <subcellularLocation>
        <location evidence="1">Secreted</location>
    </subcellularLocation>
</comment>
<dbReference type="AlphaFoldDB" id="A0AAV4BQ10"/>
<keyword evidence="6" id="KW-0106">Calcium</keyword>
<dbReference type="InterPro" id="IPR013818">
    <property type="entry name" value="Lipase"/>
</dbReference>
<evidence type="ECO:0000259" key="8">
    <source>
        <dbReference type="Pfam" id="PF00151"/>
    </source>
</evidence>
<dbReference type="PIRSF" id="PIRSF000865">
    <property type="entry name" value="Lipoprotein_lipase_LIPH"/>
    <property type="match status" value="1"/>
</dbReference>
<keyword evidence="10" id="KW-1185">Reference proteome</keyword>
<dbReference type="Proteomes" id="UP000735302">
    <property type="component" value="Unassembled WGS sequence"/>
</dbReference>
<feature type="active site" description="Nucleophile" evidence="5">
    <location>
        <position position="161"/>
    </location>
</feature>
<dbReference type="GO" id="GO:0004806">
    <property type="term" value="F:triacylglycerol lipase activity"/>
    <property type="evidence" value="ECO:0007669"/>
    <property type="project" value="InterPro"/>
</dbReference>
<comment type="caution">
    <text evidence="9">The sequence shown here is derived from an EMBL/GenBank/DDBJ whole genome shotgun (WGS) entry which is preliminary data.</text>
</comment>
<protein>
    <submittedName>
        <fullName evidence="9">Pancreatic triacylglycerol lipase</fullName>
    </submittedName>
</protein>
<gene>
    <name evidence="9" type="ORF">PoB_004762600</name>
</gene>
<evidence type="ECO:0000256" key="3">
    <source>
        <dbReference type="ARBA" id="ARBA00022525"/>
    </source>
</evidence>
<organism evidence="9 10">
    <name type="scientific">Plakobranchus ocellatus</name>
    <dbReference type="NCBI Taxonomy" id="259542"/>
    <lineage>
        <taxon>Eukaryota</taxon>
        <taxon>Metazoa</taxon>
        <taxon>Spiralia</taxon>
        <taxon>Lophotrochozoa</taxon>
        <taxon>Mollusca</taxon>
        <taxon>Gastropoda</taxon>
        <taxon>Heterobranchia</taxon>
        <taxon>Euthyneura</taxon>
        <taxon>Panpulmonata</taxon>
        <taxon>Sacoglossa</taxon>
        <taxon>Placobranchoidea</taxon>
        <taxon>Plakobranchidae</taxon>
        <taxon>Plakobranchus</taxon>
    </lineage>
</organism>
<dbReference type="PRINTS" id="PR00823">
    <property type="entry name" value="PANCLIPASE"/>
</dbReference>
<feature type="binding site" evidence="6">
    <location>
        <position position="200"/>
    </location>
    <ligand>
        <name>Ca(2+)</name>
        <dbReference type="ChEBI" id="CHEBI:29108"/>
    </ligand>
</feature>
<dbReference type="PANTHER" id="PTHR11610:SF173">
    <property type="entry name" value="LIPASE DOMAIN-CONTAINING PROTEIN-RELATED"/>
    <property type="match status" value="1"/>
</dbReference>
<reference evidence="9 10" key="1">
    <citation type="journal article" date="2021" name="Elife">
        <title>Chloroplast acquisition without the gene transfer in kleptoplastic sea slugs, Plakobranchus ocellatus.</title>
        <authorList>
            <person name="Maeda T."/>
            <person name="Takahashi S."/>
            <person name="Yoshida T."/>
            <person name="Shimamura S."/>
            <person name="Takaki Y."/>
            <person name="Nagai Y."/>
            <person name="Toyoda A."/>
            <person name="Suzuki Y."/>
            <person name="Arimoto A."/>
            <person name="Ishii H."/>
            <person name="Satoh N."/>
            <person name="Nishiyama T."/>
            <person name="Hasebe M."/>
            <person name="Maruyama T."/>
            <person name="Minagawa J."/>
            <person name="Obokata J."/>
            <person name="Shigenobu S."/>
        </authorList>
    </citation>
    <scope>NUCLEOTIDE SEQUENCE [LARGE SCALE GENOMIC DNA]</scope>
</reference>
<dbReference type="CDD" id="cd00707">
    <property type="entry name" value="Pancreat_lipase_like"/>
    <property type="match status" value="1"/>
</dbReference>
<evidence type="ECO:0000256" key="2">
    <source>
        <dbReference type="ARBA" id="ARBA00010701"/>
    </source>
</evidence>
<sequence length="480" mass="52779">MYSSKALRVENRKVPVCTVLKHSSLDPPFTNTFLLPQSPAEIGTTFELYTRDNRTAAQVLNSQNRSTIENSNFDPTNLTKIIIHGFLQRGSVEFVVDMKNALLDKATMNVIVVAWEGGAQFPYNQAVANTRVVGAQTALLLHRLVEVKSLELSTVHIIGHSLGAHVAGYAGACSPGLGRITGLDPAQPNYHNYSTAVRLDPSDAHFVDVIHTDARPYETVGGYGIIEPIGDIDFYPNGGREQPGCDDETSYLGTLGYFLSHGLSQTEQSISCSHERSTKFFTASIRHSLSQHGSQCRFRAVPCLSYESFLRGECLNCLPDICPIMGLEAPNSRSRGVYYLTTTSTPNFCGFQYFVTLYVSNSSHMIANADLEVTLTGEQGSTGRINVHSGAIDPGSSFMTKDLISNDIGNATEVKVRAIYYNNNVFRLFRTIQHEVTLCKVKVDSVAGFTTRFFCGPNMVLHAGQELTITSYHLQEEDCE</sequence>
<keyword evidence="3" id="KW-0964">Secreted</keyword>
<name>A0AAV4BQ10_9GAST</name>
<feature type="binding site" evidence="6">
    <location>
        <position position="203"/>
    </location>
    <ligand>
        <name>Ca(2+)</name>
        <dbReference type="ChEBI" id="CHEBI:29108"/>
    </ligand>
</feature>
<evidence type="ECO:0000313" key="9">
    <source>
        <dbReference type="EMBL" id="GFO21121.1"/>
    </source>
</evidence>
<dbReference type="Pfam" id="PF00151">
    <property type="entry name" value="Lipase"/>
    <property type="match status" value="1"/>
</dbReference>
<evidence type="ECO:0000256" key="6">
    <source>
        <dbReference type="PIRSR" id="PIRSR000865-2"/>
    </source>
</evidence>
<feature type="binding site" evidence="6">
    <location>
        <position position="198"/>
    </location>
    <ligand>
        <name>Ca(2+)</name>
        <dbReference type="ChEBI" id="CHEBI:29108"/>
    </ligand>
</feature>
<feature type="active site" description="Charge relay system" evidence="5">
    <location>
        <position position="274"/>
    </location>
</feature>
<dbReference type="InterPro" id="IPR033906">
    <property type="entry name" value="Lipase_N"/>
</dbReference>
<dbReference type="SUPFAM" id="SSF49723">
    <property type="entry name" value="Lipase/lipooxygenase domain (PLAT/LH2 domain)"/>
    <property type="match status" value="1"/>
</dbReference>
<dbReference type="PRINTS" id="PR00821">
    <property type="entry name" value="TAGLIPASE"/>
</dbReference>
<dbReference type="GO" id="GO:0016042">
    <property type="term" value="P:lipid catabolic process"/>
    <property type="evidence" value="ECO:0007669"/>
    <property type="project" value="TreeGrafter"/>
</dbReference>
<dbReference type="Gene3D" id="3.40.50.1820">
    <property type="entry name" value="alpha/beta hydrolase"/>
    <property type="match status" value="1"/>
</dbReference>
<dbReference type="InterPro" id="IPR002331">
    <property type="entry name" value="Lipase_panc"/>
</dbReference>
<evidence type="ECO:0000256" key="7">
    <source>
        <dbReference type="RuleBase" id="RU004262"/>
    </source>
</evidence>
<dbReference type="Gene3D" id="2.60.60.20">
    <property type="entry name" value="PLAT/LH2 domain"/>
    <property type="match status" value="1"/>
</dbReference>
<dbReference type="EMBL" id="BLXT01005251">
    <property type="protein sequence ID" value="GFO21121.1"/>
    <property type="molecule type" value="Genomic_DNA"/>
</dbReference>
<accession>A0AAV4BQ10</accession>
<evidence type="ECO:0000256" key="1">
    <source>
        <dbReference type="ARBA" id="ARBA00004613"/>
    </source>
</evidence>
<dbReference type="GO" id="GO:0046872">
    <property type="term" value="F:metal ion binding"/>
    <property type="evidence" value="ECO:0007669"/>
    <property type="project" value="UniProtKB-KW"/>
</dbReference>
<keyword evidence="6" id="KW-0479">Metal-binding</keyword>
<dbReference type="SUPFAM" id="SSF53474">
    <property type="entry name" value="alpha/beta-Hydrolases"/>
    <property type="match status" value="1"/>
</dbReference>